<dbReference type="GO" id="GO:0000155">
    <property type="term" value="F:phosphorelay sensor kinase activity"/>
    <property type="evidence" value="ECO:0007669"/>
    <property type="project" value="InterPro"/>
</dbReference>
<dbReference type="EMBL" id="VIGC01000017">
    <property type="protein sequence ID" value="TQE95073.1"/>
    <property type="molecule type" value="Genomic_DNA"/>
</dbReference>
<evidence type="ECO:0000256" key="1">
    <source>
        <dbReference type="ARBA" id="ARBA00000085"/>
    </source>
</evidence>
<dbReference type="InParanoid" id="A0A540VG21"/>
<sequence length="469" mass="51685">MNTLRRRFILSHTLPLLLVTPLMALVLIYVLERQILLINLSTQLERQATVLAEVLQDSPDLWSEAGLAQSFVNRFSRHLTANLSLLRPDGTILASSDTGEARPSASGSSEVNVELLQLGKRQVMVNYSQNPGEEIVEVIVPVFQPGGVVGAIHLTQRLGPVYPRFQRLRTFVFWALLPGLFLGVLIGLVLAHFVEAPMQELSQQIGRMASGDALVALPEPQPTELRTLVRTFNSLVDRLQTLEASRRQLVANLVHEIGRPLGALRSAVDALQGGAGAAPERRKALLAGVDTELQHLEQLLEELAEVYARKENELRRLQLRSTRLTDWLGTVLAPWEEAARRKGISWQVHQPASLPTVTIDPVRLGQALGNLLSNAVKYTPPGGAIAVIVHSERDMVNIQVRDTGPGIPSAEQDRIFEPFYRWPSEHHYQPGMGLGLAIAREWVRAHGGQIQVESTPGHGSTFTISLPLT</sequence>
<feature type="domain" description="Histidine kinase" evidence="13">
    <location>
        <begin position="252"/>
        <end position="469"/>
    </location>
</feature>
<keyword evidence="4" id="KW-1003">Cell membrane</keyword>
<gene>
    <name evidence="15" type="ORF">FKZ61_13930</name>
</gene>
<dbReference type="InterPro" id="IPR050980">
    <property type="entry name" value="2C_sensor_his_kinase"/>
</dbReference>
<keyword evidence="6" id="KW-0808">Transferase</keyword>
<dbReference type="Pfam" id="PF00512">
    <property type="entry name" value="HisKA"/>
    <property type="match status" value="1"/>
</dbReference>
<evidence type="ECO:0000256" key="12">
    <source>
        <dbReference type="SAM" id="Phobius"/>
    </source>
</evidence>
<dbReference type="FunFam" id="3.30.565.10:FF:000006">
    <property type="entry name" value="Sensor histidine kinase WalK"/>
    <property type="match status" value="1"/>
</dbReference>
<dbReference type="InterPro" id="IPR036097">
    <property type="entry name" value="HisK_dim/P_sf"/>
</dbReference>
<keyword evidence="7" id="KW-0547">Nucleotide-binding</keyword>
<evidence type="ECO:0000256" key="9">
    <source>
        <dbReference type="ARBA" id="ARBA00022840"/>
    </source>
</evidence>
<dbReference type="InterPro" id="IPR004358">
    <property type="entry name" value="Sig_transdc_His_kin-like_C"/>
</dbReference>
<dbReference type="SMART" id="SM00388">
    <property type="entry name" value="HisKA"/>
    <property type="match status" value="1"/>
</dbReference>
<dbReference type="GO" id="GO:0005886">
    <property type="term" value="C:plasma membrane"/>
    <property type="evidence" value="ECO:0007669"/>
    <property type="project" value="UniProtKB-SubCell"/>
</dbReference>
<name>A0A540VG21_9CHLR</name>
<proteinExistence type="predicted"/>
<evidence type="ECO:0000313" key="15">
    <source>
        <dbReference type="EMBL" id="TQE95073.1"/>
    </source>
</evidence>
<keyword evidence="12" id="KW-1133">Transmembrane helix</keyword>
<dbReference type="AlphaFoldDB" id="A0A540VG21"/>
<dbReference type="PANTHER" id="PTHR44936">
    <property type="entry name" value="SENSOR PROTEIN CREC"/>
    <property type="match status" value="1"/>
</dbReference>
<feature type="transmembrane region" description="Helical" evidence="12">
    <location>
        <begin position="12"/>
        <end position="31"/>
    </location>
</feature>
<dbReference type="PROSITE" id="PS50109">
    <property type="entry name" value="HIS_KIN"/>
    <property type="match status" value="1"/>
</dbReference>
<dbReference type="SUPFAM" id="SSF55874">
    <property type="entry name" value="ATPase domain of HSP90 chaperone/DNA topoisomerase II/histidine kinase"/>
    <property type="match status" value="1"/>
</dbReference>
<dbReference type="PANTHER" id="PTHR44936:SF10">
    <property type="entry name" value="SENSOR PROTEIN RSTB"/>
    <property type="match status" value="1"/>
</dbReference>
<dbReference type="SMART" id="SM00387">
    <property type="entry name" value="HATPase_c"/>
    <property type="match status" value="1"/>
</dbReference>
<evidence type="ECO:0000259" key="13">
    <source>
        <dbReference type="PROSITE" id="PS50109"/>
    </source>
</evidence>
<keyword evidence="11" id="KW-0175">Coiled coil</keyword>
<evidence type="ECO:0000256" key="8">
    <source>
        <dbReference type="ARBA" id="ARBA00022777"/>
    </source>
</evidence>
<comment type="subcellular location">
    <subcellularLocation>
        <location evidence="2">Cell membrane</location>
        <topology evidence="2">Multi-pass membrane protein</topology>
    </subcellularLocation>
</comment>
<keyword evidence="5" id="KW-0597">Phosphoprotein</keyword>
<evidence type="ECO:0000256" key="7">
    <source>
        <dbReference type="ARBA" id="ARBA00022741"/>
    </source>
</evidence>
<dbReference type="EC" id="2.7.13.3" evidence="3"/>
<evidence type="ECO:0000256" key="6">
    <source>
        <dbReference type="ARBA" id="ARBA00022679"/>
    </source>
</evidence>
<dbReference type="InterPro" id="IPR036890">
    <property type="entry name" value="HATPase_C_sf"/>
</dbReference>
<dbReference type="Gene3D" id="3.30.565.10">
    <property type="entry name" value="Histidine kinase-like ATPase, C-terminal domain"/>
    <property type="match status" value="1"/>
</dbReference>
<dbReference type="InterPro" id="IPR005467">
    <property type="entry name" value="His_kinase_dom"/>
</dbReference>
<evidence type="ECO:0000256" key="2">
    <source>
        <dbReference type="ARBA" id="ARBA00004651"/>
    </source>
</evidence>
<evidence type="ECO:0000256" key="11">
    <source>
        <dbReference type="SAM" id="Coils"/>
    </source>
</evidence>
<dbReference type="InterPro" id="IPR003661">
    <property type="entry name" value="HisK_dim/P_dom"/>
</dbReference>
<dbReference type="Gene3D" id="1.10.287.130">
    <property type="match status" value="1"/>
</dbReference>
<reference evidence="15 16" key="1">
    <citation type="submission" date="2019-06" db="EMBL/GenBank/DDBJ databases">
        <title>Genome sequence of Litorilinea aerophila BAA-2444.</title>
        <authorList>
            <person name="Maclea K.S."/>
            <person name="Maurais E.G."/>
            <person name="Iannazzi L.C."/>
        </authorList>
    </citation>
    <scope>NUCLEOTIDE SEQUENCE [LARGE SCALE GENOMIC DNA]</scope>
    <source>
        <strain evidence="15 16">ATCC BAA-2444</strain>
    </source>
</reference>
<dbReference type="RefSeq" id="WP_141610750.1">
    <property type="nucleotide sequence ID" value="NZ_VIGC02000017.1"/>
</dbReference>
<dbReference type="SMART" id="SM00304">
    <property type="entry name" value="HAMP"/>
    <property type="match status" value="1"/>
</dbReference>
<dbReference type="CDD" id="cd00075">
    <property type="entry name" value="HATPase"/>
    <property type="match status" value="1"/>
</dbReference>
<keyword evidence="12" id="KW-0812">Transmembrane</keyword>
<dbReference type="OrthoDB" id="9800372at2"/>
<dbReference type="CDD" id="cd06225">
    <property type="entry name" value="HAMP"/>
    <property type="match status" value="1"/>
</dbReference>
<evidence type="ECO:0000256" key="10">
    <source>
        <dbReference type="ARBA" id="ARBA00023012"/>
    </source>
</evidence>
<feature type="domain" description="HAMP" evidence="14">
    <location>
        <begin position="192"/>
        <end position="244"/>
    </location>
</feature>
<protein>
    <recommendedName>
        <fullName evidence="3">histidine kinase</fullName>
        <ecNumber evidence="3">2.7.13.3</ecNumber>
    </recommendedName>
</protein>
<dbReference type="Pfam" id="PF02518">
    <property type="entry name" value="HATPase_c"/>
    <property type="match status" value="1"/>
</dbReference>
<dbReference type="Proteomes" id="UP000317371">
    <property type="component" value="Unassembled WGS sequence"/>
</dbReference>
<feature type="transmembrane region" description="Helical" evidence="12">
    <location>
        <begin position="171"/>
        <end position="194"/>
    </location>
</feature>
<comment type="caution">
    <text evidence="15">The sequence shown here is derived from an EMBL/GenBank/DDBJ whole genome shotgun (WGS) entry which is preliminary data.</text>
</comment>
<comment type="catalytic activity">
    <reaction evidence="1">
        <text>ATP + protein L-histidine = ADP + protein N-phospho-L-histidine.</text>
        <dbReference type="EC" id="2.7.13.3"/>
    </reaction>
</comment>
<dbReference type="InterPro" id="IPR003660">
    <property type="entry name" value="HAMP_dom"/>
</dbReference>
<dbReference type="Pfam" id="PF00672">
    <property type="entry name" value="HAMP"/>
    <property type="match status" value="1"/>
</dbReference>
<keyword evidence="8 15" id="KW-0418">Kinase</keyword>
<keyword evidence="10" id="KW-0902">Two-component regulatory system</keyword>
<evidence type="ECO:0000256" key="5">
    <source>
        <dbReference type="ARBA" id="ARBA00022553"/>
    </source>
</evidence>
<feature type="coiled-coil region" evidence="11">
    <location>
        <begin position="286"/>
        <end position="320"/>
    </location>
</feature>
<dbReference type="PROSITE" id="PS50885">
    <property type="entry name" value="HAMP"/>
    <property type="match status" value="1"/>
</dbReference>
<evidence type="ECO:0000256" key="4">
    <source>
        <dbReference type="ARBA" id="ARBA00022475"/>
    </source>
</evidence>
<accession>A0A540VG21</accession>
<evidence type="ECO:0000256" key="3">
    <source>
        <dbReference type="ARBA" id="ARBA00012438"/>
    </source>
</evidence>
<dbReference type="PRINTS" id="PR00344">
    <property type="entry name" value="BCTRLSENSOR"/>
</dbReference>
<dbReference type="GO" id="GO:0005524">
    <property type="term" value="F:ATP binding"/>
    <property type="evidence" value="ECO:0007669"/>
    <property type="project" value="UniProtKB-KW"/>
</dbReference>
<dbReference type="InterPro" id="IPR003594">
    <property type="entry name" value="HATPase_dom"/>
</dbReference>
<keyword evidence="12" id="KW-0472">Membrane</keyword>
<evidence type="ECO:0000259" key="14">
    <source>
        <dbReference type="PROSITE" id="PS50885"/>
    </source>
</evidence>
<dbReference type="CDD" id="cd00082">
    <property type="entry name" value="HisKA"/>
    <property type="match status" value="1"/>
</dbReference>
<keyword evidence="9" id="KW-0067">ATP-binding</keyword>
<organism evidence="15 16">
    <name type="scientific">Litorilinea aerophila</name>
    <dbReference type="NCBI Taxonomy" id="1204385"/>
    <lineage>
        <taxon>Bacteria</taxon>
        <taxon>Bacillati</taxon>
        <taxon>Chloroflexota</taxon>
        <taxon>Caldilineae</taxon>
        <taxon>Caldilineales</taxon>
        <taxon>Caldilineaceae</taxon>
        <taxon>Litorilinea</taxon>
    </lineage>
</organism>
<keyword evidence="16" id="KW-1185">Reference proteome</keyword>
<evidence type="ECO:0000313" key="16">
    <source>
        <dbReference type="Proteomes" id="UP000317371"/>
    </source>
</evidence>
<dbReference type="SUPFAM" id="SSF47384">
    <property type="entry name" value="Homodimeric domain of signal transducing histidine kinase"/>
    <property type="match status" value="1"/>
</dbReference>